<dbReference type="Pfam" id="PF01185">
    <property type="entry name" value="Hydrophobin"/>
    <property type="match status" value="1"/>
</dbReference>
<dbReference type="EMBL" id="JBBBZM010000148">
    <property type="protein sequence ID" value="KAL0632842.1"/>
    <property type="molecule type" value="Genomic_DNA"/>
</dbReference>
<dbReference type="SMART" id="SM00075">
    <property type="entry name" value="HYDRO"/>
    <property type="match status" value="1"/>
</dbReference>
<name>A0ABR3GA63_9PEZI</name>
<protein>
    <recommendedName>
        <fullName evidence="2">Hydrophobin</fullName>
    </recommendedName>
</protein>
<comment type="similarity">
    <text evidence="2">Belongs to the fungal hydrophobin family.</text>
</comment>
<feature type="signal peptide" evidence="2">
    <location>
        <begin position="1"/>
        <end position="21"/>
    </location>
</feature>
<evidence type="ECO:0000256" key="2">
    <source>
        <dbReference type="RuleBase" id="RU365009"/>
    </source>
</evidence>
<reference evidence="4 5" key="1">
    <citation type="submission" date="2024-02" db="EMBL/GenBank/DDBJ databases">
        <title>Discinaceae phylogenomics.</title>
        <authorList>
            <person name="Dirks A.C."/>
            <person name="James T.Y."/>
        </authorList>
    </citation>
    <scope>NUCLEOTIDE SEQUENCE [LARGE SCALE GENOMIC DNA]</scope>
    <source>
        <strain evidence="4 5">ACD0624</strain>
    </source>
</reference>
<dbReference type="CDD" id="cd23507">
    <property type="entry name" value="hydrophobin_I"/>
    <property type="match status" value="1"/>
</dbReference>
<accession>A0ABR3GA63</accession>
<keyword evidence="1 2" id="KW-1015">Disulfide bond</keyword>
<sequence length="194" mass="19624">MLSQNIIAVLSVLTFAISVSARPYSNSTFVSRQIIGAVNDLPVTEILPVNDISLNDLPVDDLPLSDLPPVSVPVTIPTEIGSGNSDQGAGGSSSNTGTVSNDMTVGQAATTCGNSQLNCCNEISNEGDTTNSGVLGAIFGSGDIGFQCTPINLQLVGLQVPLNTACGAKAACCQGETIQNGLINIGCVAIASIL</sequence>
<evidence type="ECO:0000313" key="5">
    <source>
        <dbReference type="Proteomes" id="UP001447188"/>
    </source>
</evidence>
<dbReference type="InterPro" id="IPR001338">
    <property type="entry name" value="Class_I_Hydrophobin"/>
</dbReference>
<comment type="subcellular location">
    <subcellularLocation>
        <location evidence="2">Secreted</location>
        <location evidence="2">Cell wall</location>
    </subcellularLocation>
</comment>
<evidence type="ECO:0000256" key="3">
    <source>
        <dbReference type="SAM" id="MobiDB-lite"/>
    </source>
</evidence>
<evidence type="ECO:0000313" key="4">
    <source>
        <dbReference type="EMBL" id="KAL0632842.1"/>
    </source>
</evidence>
<comment type="caution">
    <text evidence="4">The sequence shown here is derived from an EMBL/GenBank/DDBJ whole genome shotgun (WGS) entry which is preliminary data.</text>
</comment>
<feature type="chain" id="PRO_5045011360" description="Hydrophobin" evidence="2">
    <location>
        <begin position="22"/>
        <end position="194"/>
    </location>
</feature>
<gene>
    <name evidence="4" type="ORF">Q9L58_008270</name>
</gene>
<keyword evidence="5" id="KW-1185">Reference proteome</keyword>
<organism evidence="4 5">
    <name type="scientific">Discina gigas</name>
    <dbReference type="NCBI Taxonomy" id="1032678"/>
    <lineage>
        <taxon>Eukaryota</taxon>
        <taxon>Fungi</taxon>
        <taxon>Dikarya</taxon>
        <taxon>Ascomycota</taxon>
        <taxon>Pezizomycotina</taxon>
        <taxon>Pezizomycetes</taxon>
        <taxon>Pezizales</taxon>
        <taxon>Discinaceae</taxon>
        <taxon>Discina</taxon>
    </lineage>
</organism>
<dbReference type="Proteomes" id="UP001447188">
    <property type="component" value="Unassembled WGS sequence"/>
</dbReference>
<evidence type="ECO:0000256" key="1">
    <source>
        <dbReference type="ARBA" id="ARBA00023157"/>
    </source>
</evidence>
<keyword evidence="2" id="KW-0732">Signal</keyword>
<feature type="region of interest" description="Disordered" evidence="3">
    <location>
        <begin position="76"/>
        <end position="98"/>
    </location>
</feature>
<keyword evidence="2" id="KW-0964">Secreted</keyword>
<proteinExistence type="inferred from homology"/>
<keyword evidence="2" id="KW-0134">Cell wall</keyword>